<dbReference type="EMBL" id="JACOOJ010000036">
    <property type="protein sequence ID" value="MBC5634366.1"/>
    <property type="molecule type" value="Genomic_DNA"/>
</dbReference>
<gene>
    <name evidence="3" type="ORF">H8S65_16600</name>
</gene>
<dbReference type="RefSeq" id="WP_186930981.1">
    <property type="nucleotide sequence ID" value="NZ_JACOOJ010000036.1"/>
</dbReference>
<comment type="caution">
    <text evidence="3">The sequence shown here is derived from an EMBL/GenBank/DDBJ whole genome shotgun (WGS) entry which is preliminary data.</text>
</comment>
<dbReference type="Gene3D" id="2.160.20.10">
    <property type="entry name" value="Single-stranded right-handed beta-helix, Pectin lyase-like"/>
    <property type="match status" value="1"/>
</dbReference>
<evidence type="ECO:0000259" key="2">
    <source>
        <dbReference type="Pfam" id="PF12708"/>
    </source>
</evidence>
<dbReference type="Pfam" id="PF12708">
    <property type="entry name" value="Pect-lyase_RHGA_epim"/>
    <property type="match status" value="1"/>
</dbReference>
<feature type="domain" description="Rhamnogalacturonase A/B/Epimerase-like pectate lyase" evidence="2">
    <location>
        <begin position="246"/>
        <end position="312"/>
    </location>
</feature>
<dbReference type="InterPro" id="IPR002925">
    <property type="entry name" value="Dienelactn_hydro"/>
</dbReference>
<dbReference type="InterPro" id="IPR011050">
    <property type="entry name" value="Pectin_lyase_fold/virulence"/>
</dbReference>
<sequence>MLKINESIFIVLLSIFWGVTETHAQQSPVVFNYNEAARPGEAFNLQGTGWGKQVELWGSMVRGNENALAPSFPIQVIGRDDCSVTGLFPSDKQFRKNALIAVWVKSGTNISEPVFLNRARAVTLEFEEIMPGYVFRIFGRNLFLPGCKPVVTFVHPNNGAQSQGTVLATDPYVLTVQAPDRLEAGVHYRIMVNNGAGGEYGNSLAEETMLARVESADPFSLHVPWGCDFIFYKNVYNVKSDVRLQSHAKGDGLANDRTALQEAIDKAYAAGGGVVYLPAGTYKLDFQEGSGLVMRSKVVLKGDGPEKTVIQYGFGVPPAYPDPIGVGGWPDHTTEGVALLWPLRTELSGLSDLKIRNVNTSGLWRHSLKTVWPDSEKKAPGASGSRFFAINCHFDLSVAWGLSWGYVDKMLISNCNFRSYANITWPWMCHCDGSTNFVVRNNRVFYSAGRFGFSNGYNGIIENNHITRMGDLQAFRGETGGFNIDFTKDVVLMNNILDVEGDSIVDRNMGETILSQGGNPVGQSLGRVEEASPNSLTDRTQNWSRIRTSDLSTCAVLAIVKGKGAGQWRRIKDNDVHTIFLDVPWTVIPDSSSNYVVTQWSAEDWLVKGNVLKENNRGIWFYCGGTDVAIVGNELENSEGIYLRSDQRVEMGRYNLMWNAIVEENVVSRTARKRPAHICSVLAVQKNDTLIGLGSLGIEIRRNTIVASKPNISSFVPGEGYWNEVRSTTEDALNHVTGIVGTVFDGNKSVNMNYAYRLSQKGISQTTIKDPVDPDVDSLTNIPLSVNLTDAFLYRTGKKENKDPFSSYLTGKAPSICQDLGVETIDGISVQKFIFHSREYLSPVGKDSTRIFGVIARPEKPGRYPGLLVLHGGGGAAEIEKARKWAAHGYVVVAVDEPGVADTKNTPLSEGPWNLFRYGEHRFVVEPDVTSSTIFDAVLASLQGLYLLREQPDVIKDRIGIVGISWGGYLTTMVTGLASPFIAASYSVFGCGFYDASSVFLKELDRMEPLHKAEWLKWLDAGRRARNIRNPFFIAAATNDNWFYPQAVKNTLQHVSAPVNHVFSQNVSHKIALPGGTENKKADSPGWTAMEKVYFDYYLKGKGKRFPKIGAIHAEKFGTSHIRVEFSVDSDTPIKRAEINYSQVGEVPTKRKWTTVLAKQVRKNVYEALIHIRDLGAVPVEFYGTVSDSRPVSVSSYMIWYSN</sequence>
<dbReference type="InterPro" id="IPR050261">
    <property type="entry name" value="FrsA_esterase"/>
</dbReference>
<dbReference type="SUPFAM" id="SSF51126">
    <property type="entry name" value="Pectin lyase-like"/>
    <property type="match status" value="1"/>
</dbReference>
<dbReference type="InterPro" id="IPR024535">
    <property type="entry name" value="RHGA/B-epi-like_pectate_lyase"/>
</dbReference>
<dbReference type="InterPro" id="IPR029058">
    <property type="entry name" value="AB_hydrolase_fold"/>
</dbReference>
<keyword evidence="4" id="KW-1185">Reference proteome</keyword>
<keyword evidence="3" id="KW-0378">Hydrolase</keyword>
<dbReference type="GO" id="GO:0016787">
    <property type="term" value="F:hydrolase activity"/>
    <property type="evidence" value="ECO:0007669"/>
    <property type="project" value="UniProtKB-KW"/>
</dbReference>
<dbReference type="PANTHER" id="PTHR22946">
    <property type="entry name" value="DIENELACTONE HYDROLASE DOMAIN-CONTAINING PROTEIN-RELATED"/>
    <property type="match status" value="1"/>
</dbReference>
<dbReference type="Pfam" id="PF01738">
    <property type="entry name" value="DLH"/>
    <property type="match status" value="1"/>
</dbReference>
<name>A0ABR7DSD1_9BACT</name>
<accession>A0ABR7DSD1</accession>
<dbReference type="Proteomes" id="UP000651475">
    <property type="component" value="Unassembled WGS sequence"/>
</dbReference>
<dbReference type="SUPFAM" id="SSF53474">
    <property type="entry name" value="alpha/beta-Hydrolases"/>
    <property type="match status" value="1"/>
</dbReference>
<evidence type="ECO:0000313" key="4">
    <source>
        <dbReference type="Proteomes" id="UP000651475"/>
    </source>
</evidence>
<dbReference type="Gene3D" id="3.40.50.1820">
    <property type="entry name" value="alpha/beta hydrolase"/>
    <property type="match status" value="1"/>
</dbReference>
<protein>
    <submittedName>
        <fullName evidence="3">Dienelactone hydrolase family protein</fullName>
    </submittedName>
</protein>
<reference evidence="3 4" key="1">
    <citation type="submission" date="2020-08" db="EMBL/GenBank/DDBJ databases">
        <title>Genome public.</title>
        <authorList>
            <person name="Liu C."/>
            <person name="Sun Q."/>
        </authorList>
    </citation>
    <scope>NUCLEOTIDE SEQUENCE [LARGE SCALE GENOMIC DNA]</scope>
    <source>
        <strain evidence="3 4">NSJ-79</strain>
    </source>
</reference>
<evidence type="ECO:0000313" key="3">
    <source>
        <dbReference type="EMBL" id="MBC5634366.1"/>
    </source>
</evidence>
<organism evidence="3 4">
    <name type="scientific">Parabacteroides hominis</name>
    <dbReference type="NCBI Taxonomy" id="2763057"/>
    <lineage>
        <taxon>Bacteria</taxon>
        <taxon>Pseudomonadati</taxon>
        <taxon>Bacteroidota</taxon>
        <taxon>Bacteroidia</taxon>
        <taxon>Bacteroidales</taxon>
        <taxon>Tannerellaceae</taxon>
        <taxon>Parabacteroides</taxon>
    </lineage>
</organism>
<proteinExistence type="predicted"/>
<feature type="domain" description="Dienelactone hydrolase" evidence="1">
    <location>
        <begin position="853"/>
        <end position="1091"/>
    </location>
</feature>
<dbReference type="InterPro" id="IPR012334">
    <property type="entry name" value="Pectin_lyas_fold"/>
</dbReference>
<evidence type="ECO:0000259" key="1">
    <source>
        <dbReference type="Pfam" id="PF01738"/>
    </source>
</evidence>